<name>A0A839NEG4_9MICO</name>
<evidence type="ECO:0000256" key="7">
    <source>
        <dbReference type="ARBA" id="ARBA00034000"/>
    </source>
</evidence>
<dbReference type="SUPFAM" id="SSF56601">
    <property type="entry name" value="beta-lactamase/transpeptidase-like"/>
    <property type="match status" value="1"/>
</dbReference>
<protein>
    <submittedName>
        <fullName evidence="12">Membrane peptidoglycan carboxypeptidase</fullName>
    </submittedName>
</protein>
<organism evidence="12 13">
    <name type="scientific">Flexivirga oryzae</name>
    <dbReference type="NCBI Taxonomy" id="1794944"/>
    <lineage>
        <taxon>Bacteria</taxon>
        <taxon>Bacillati</taxon>
        <taxon>Actinomycetota</taxon>
        <taxon>Actinomycetes</taxon>
        <taxon>Micrococcales</taxon>
        <taxon>Dermacoccaceae</taxon>
        <taxon>Flexivirga</taxon>
    </lineage>
</organism>
<dbReference type="EMBL" id="JACHVQ010000002">
    <property type="protein sequence ID" value="MBB2893081.1"/>
    <property type="molecule type" value="Genomic_DNA"/>
</dbReference>
<dbReference type="InterPro" id="IPR001460">
    <property type="entry name" value="PCN-bd_Tpept"/>
</dbReference>
<comment type="caution">
    <text evidence="12">The sequence shown here is derived from an EMBL/GenBank/DDBJ whole genome shotgun (WGS) entry which is preliminary data.</text>
</comment>
<keyword evidence="5" id="KW-0378">Hydrolase</keyword>
<dbReference type="AlphaFoldDB" id="A0A839NEG4"/>
<evidence type="ECO:0000256" key="9">
    <source>
        <dbReference type="SAM" id="MobiDB-lite"/>
    </source>
</evidence>
<evidence type="ECO:0000256" key="8">
    <source>
        <dbReference type="ARBA" id="ARBA00049902"/>
    </source>
</evidence>
<dbReference type="PANTHER" id="PTHR32282:SF33">
    <property type="entry name" value="PEPTIDOGLYCAN GLYCOSYLTRANSFERASE"/>
    <property type="match status" value="1"/>
</dbReference>
<keyword evidence="1 12" id="KW-0121">Carboxypeptidase</keyword>
<evidence type="ECO:0000256" key="6">
    <source>
        <dbReference type="ARBA" id="ARBA00023268"/>
    </source>
</evidence>
<dbReference type="GO" id="GO:0008658">
    <property type="term" value="F:penicillin binding"/>
    <property type="evidence" value="ECO:0007669"/>
    <property type="project" value="InterPro"/>
</dbReference>
<dbReference type="SUPFAM" id="SSF53955">
    <property type="entry name" value="Lysozyme-like"/>
    <property type="match status" value="1"/>
</dbReference>
<keyword evidence="4" id="KW-0808">Transferase</keyword>
<dbReference type="Gene3D" id="3.40.710.10">
    <property type="entry name" value="DD-peptidase/beta-lactamase superfamily"/>
    <property type="match status" value="1"/>
</dbReference>
<evidence type="ECO:0000256" key="4">
    <source>
        <dbReference type="ARBA" id="ARBA00022679"/>
    </source>
</evidence>
<evidence type="ECO:0000256" key="2">
    <source>
        <dbReference type="ARBA" id="ARBA00022670"/>
    </source>
</evidence>
<feature type="region of interest" description="Disordered" evidence="9">
    <location>
        <begin position="726"/>
        <end position="792"/>
    </location>
</feature>
<comment type="catalytic activity">
    <reaction evidence="8">
        <text>[GlcNAc-(1-&gt;4)-Mur2Ac(oyl-L-Ala-gamma-D-Glu-L-Lys-D-Ala-D-Ala)](n)-di-trans,octa-cis-undecaprenyl diphosphate + beta-D-GlcNAc-(1-&gt;4)-Mur2Ac(oyl-L-Ala-gamma-D-Glu-L-Lys-D-Ala-D-Ala)-di-trans,octa-cis-undecaprenyl diphosphate = [GlcNAc-(1-&gt;4)-Mur2Ac(oyl-L-Ala-gamma-D-Glu-L-Lys-D-Ala-D-Ala)](n+1)-di-trans,octa-cis-undecaprenyl diphosphate + di-trans,octa-cis-undecaprenyl diphosphate + H(+)</text>
        <dbReference type="Rhea" id="RHEA:23708"/>
        <dbReference type="Rhea" id="RHEA-COMP:9602"/>
        <dbReference type="Rhea" id="RHEA-COMP:9603"/>
        <dbReference type="ChEBI" id="CHEBI:15378"/>
        <dbReference type="ChEBI" id="CHEBI:58405"/>
        <dbReference type="ChEBI" id="CHEBI:60033"/>
        <dbReference type="ChEBI" id="CHEBI:78435"/>
        <dbReference type="EC" id="2.4.99.28"/>
    </reaction>
</comment>
<evidence type="ECO:0000256" key="5">
    <source>
        <dbReference type="ARBA" id="ARBA00022801"/>
    </source>
</evidence>
<evidence type="ECO:0000259" key="11">
    <source>
        <dbReference type="Pfam" id="PF00912"/>
    </source>
</evidence>
<dbReference type="InterPro" id="IPR050396">
    <property type="entry name" value="Glycosyltr_51/Transpeptidase"/>
</dbReference>
<dbReference type="Pfam" id="PF00912">
    <property type="entry name" value="Transgly"/>
    <property type="match status" value="1"/>
</dbReference>
<dbReference type="PANTHER" id="PTHR32282">
    <property type="entry name" value="BINDING PROTEIN TRANSPEPTIDASE, PUTATIVE-RELATED"/>
    <property type="match status" value="1"/>
</dbReference>
<feature type="domain" description="Glycosyl transferase family 51" evidence="11">
    <location>
        <begin position="77"/>
        <end position="264"/>
    </location>
</feature>
<accession>A0A839NEG4</accession>
<evidence type="ECO:0000259" key="10">
    <source>
        <dbReference type="Pfam" id="PF00905"/>
    </source>
</evidence>
<gene>
    <name evidence="12" type="ORF">FHU39_003099</name>
</gene>
<dbReference type="GO" id="GO:0009002">
    <property type="term" value="F:serine-type D-Ala-D-Ala carboxypeptidase activity"/>
    <property type="evidence" value="ECO:0007669"/>
    <property type="project" value="UniProtKB-EC"/>
</dbReference>
<keyword evidence="3" id="KW-0328">Glycosyltransferase</keyword>
<reference evidence="12 13" key="1">
    <citation type="submission" date="2020-08" db="EMBL/GenBank/DDBJ databases">
        <title>Sequencing the genomes of 1000 actinobacteria strains.</title>
        <authorList>
            <person name="Klenk H.-P."/>
        </authorList>
    </citation>
    <scope>NUCLEOTIDE SEQUENCE [LARGE SCALE GENOMIC DNA]</scope>
    <source>
        <strain evidence="12 13">DSM 105369</strain>
    </source>
</reference>
<dbReference type="GO" id="GO:0006508">
    <property type="term" value="P:proteolysis"/>
    <property type="evidence" value="ECO:0007669"/>
    <property type="project" value="UniProtKB-KW"/>
</dbReference>
<evidence type="ECO:0000313" key="13">
    <source>
        <dbReference type="Proteomes" id="UP000559182"/>
    </source>
</evidence>
<dbReference type="InterPro" id="IPR036950">
    <property type="entry name" value="PBP_transglycosylase"/>
</dbReference>
<sequence length="792" mass="83532">MRVATRLGTVLSLLGALIATAVAMGLIAACLALPALGAAGQATNGSIKLFNEMPGSFAMNPLAQQSKILAADGSVLATPFSQNRIVVPFDKISKPMKQAQVAIEDERFYEHGALDSKGLARAITSNIFSNGTQGASTLTQQYVKIALQNQALNSGDTQAAKEAVSRTGMEGYVRKLQQLKYAVSLEQKYTKDQILDGYLNLVPYGGNIYGVEAAALTYFGVHASQLTVPQAAMMAGIVNEPGLLNPFVRPKLVLDRRNVVLQKMYQQKMITRKQLIKAQNSPLGLHPTQTSSNSCADSKYPYFCYYVINWLETQPSLGKTPKERLATLQSGGLTIRTSFSPKIADVINKEVRAKVPQGNSAGIDSAAVVVQPGTGLVLGSGQNTKYSNSSGRGLNASDFTVSGRGYPYGSTAKLFAVITALENGYTPDSTITVPSYDAKSSAGANAHAFTSEDFPGKCGLGGSEVWTLPNDAPQPRAGSKMTLANATAQSVNTVFAHLVSTLGACNVLNTTTKFGIRDGNGNPIEAGPSSITLGTSNTTPLDLANAYATVASGGVYCEPHPVVSITDGNGKKLKLTGTKCKRIMNKKVAAETTQIFETVLTSPYGTTGGKTLLAGNRQAAGKTGTNDRSTNIWFVGYTPQMATAVWVGHANGFSEMRNVTLAGHLYTSPGGGYVFAGDLAAPIWKGIMDGALKGQKVKYFPLPDGSTPTTAPSPSTTARTYTYTYTSTYSPPATTTTTQPPSTSTTQPPKTTEPPKSTEPPKPTMTTQPPQPTKTQTPPPGRSHTGPPRHVG</sequence>
<evidence type="ECO:0000256" key="1">
    <source>
        <dbReference type="ARBA" id="ARBA00022645"/>
    </source>
</evidence>
<evidence type="ECO:0000256" key="3">
    <source>
        <dbReference type="ARBA" id="ARBA00022676"/>
    </source>
</evidence>
<keyword evidence="13" id="KW-1185">Reference proteome</keyword>
<dbReference type="Pfam" id="PF00905">
    <property type="entry name" value="Transpeptidase"/>
    <property type="match status" value="1"/>
</dbReference>
<evidence type="ECO:0000313" key="12">
    <source>
        <dbReference type="EMBL" id="MBB2893081.1"/>
    </source>
</evidence>
<comment type="catalytic activity">
    <reaction evidence="7">
        <text>Preferential cleavage: (Ac)2-L-Lys-D-Ala-|-D-Ala. Also transpeptidation of peptidyl-alanyl moieties that are N-acyl substituents of D-alanine.</text>
        <dbReference type="EC" id="3.4.16.4"/>
    </reaction>
</comment>
<feature type="domain" description="Penicillin-binding protein transpeptidase" evidence="10">
    <location>
        <begin position="476"/>
        <end position="647"/>
    </location>
</feature>
<feature type="compositionally biased region" description="Pro residues" evidence="9">
    <location>
        <begin position="757"/>
        <end position="781"/>
    </location>
</feature>
<dbReference type="GO" id="GO:0008955">
    <property type="term" value="F:peptidoglycan glycosyltransferase activity"/>
    <property type="evidence" value="ECO:0007669"/>
    <property type="project" value="UniProtKB-EC"/>
</dbReference>
<keyword evidence="2" id="KW-0645">Protease</keyword>
<dbReference type="InterPro" id="IPR012338">
    <property type="entry name" value="Beta-lactam/transpept-like"/>
</dbReference>
<dbReference type="RefSeq" id="WP_183321443.1">
    <property type="nucleotide sequence ID" value="NZ_JACHVQ010000002.1"/>
</dbReference>
<dbReference type="GO" id="GO:0009252">
    <property type="term" value="P:peptidoglycan biosynthetic process"/>
    <property type="evidence" value="ECO:0007669"/>
    <property type="project" value="TreeGrafter"/>
</dbReference>
<dbReference type="InterPro" id="IPR001264">
    <property type="entry name" value="Glyco_trans_51"/>
</dbReference>
<dbReference type="GO" id="GO:0030288">
    <property type="term" value="C:outer membrane-bounded periplasmic space"/>
    <property type="evidence" value="ECO:0007669"/>
    <property type="project" value="TreeGrafter"/>
</dbReference>
<dbReference type="Gene3D" id="1.10.3810.10">
    <property type="entry name" value="Biosynthetic peptidoglycan transglycosylase-like"/>
    <property type="match status" value="1"/>
</dbReference>
<dbReference type="PROSITE" id="PS51257">
    <property type="entry name" value="PROKAR_LIPOPROTEIN"/>
    <property type="match status" value="1"/>
</dbReference>
<proteinExistence type="predicted"/>
<dbReference type="InterPro" id="IPR023346">
    <property type="entry name" value="Lysozyme-like_dom_sf"/>
</dbReference>
<feature type="compositionally biased region" description="Low complexity" evidence="9">
    <location>
        <begin position="726"/>
        <end position="750"/>
    </location>
</feature>
<dbReference type="Proteomes" id="UP000559182">
    <property type="component" value="Unassembled WGS sequence"/>
</dbReference>
<keyword evidence="6" id="KW-0511">Multifunctional enzyme</keyword>